<organism evidence="3 4">
    <name type="scientific">Candidatus Criblamydia sequanensis CRIB-18</name>
    <dbReference type="NCBI Taxonomy" id="1437425"/>
    <lineage>
        <taxon>Bacteria</taxon>
        <taxon>Pseudomonadati</taxon>
        <taxon>Chlamydiota</taxon>
        <taxon>Chlamydiia</taxon>
        <taxon>Parachlamydiales</taxon>
        <taxon>Candidatus Criblamydiaceae</taxon>
        <taxon>Candidatus Criblamydia</taxon>
    </lineage>
</organism>
<keyword evidence="2" id="KW-0812">Transmembrane</keyword>
<keyword evidence="2" id="KW-1133">Transmembrane helix</keyword>
<accession>A0A090CZ76</accession>
<evidence type="ECO:0000256" key="2">
    <source>
        <dbReference type="SAM" id="Phobius"/>
    </source>
</evidence>
<feature type="transmembrane region" description="Helical" evidence="2">
    <location>
        <begin position="36"/>
        <end position="56"/>
    </location>
</feature>
<proteinExistence type="predicted"/>
<gene>
    <name evidence="3" type="ORF">CSEC_1256</name>
</gene>
<protein>
    <submittedName>
        <fullName evidence="3">Membrane protein</fullName>
    </submittedName>
</protein>
<evidence type="ECO:0000256" key="1">
    <source>
        <dbReference type="SAM" id="MobiDB-lite"/>
    </source>
</evidence>
<dbReference type="RefSeq" id="WP_041017621.1">
    <property type="nucleotide sequence ID" value="NZ_CCEJ010000005.1"/>
</dbReference>
<sequence length="199" mass="21789">MSSELLPVKGSPDNILALSTMEMINKGNRLPHVINLVAYPLIVALSALYNTVALAVKLPFTLFRHTFGYIPTSHGRVMDSLPNDTDAKHFLWHVYKILMSPVQLAICYPLSVFMPGANVFFQRNLCLIDDVMAPPPLPPRDDDLPPGDDDLPPPPPLPRDEDPSSTPSVGNASHGGTNRIPLNLGDINSAKKNLKKTNH</sequence>
<keyword evidence="4" id="KW-1185">Reference proteome</keyword>
<dbReference type="AlphaFoldDB" id="A0A090CZ76"/>
<feature type="compositionally biased region" description="Polar residues" evidence="1">
    <location>
        <begin position="164"/>
        <end position="176"/>
    </location>
</feature>
<reference evidence="3" key="1">
    <citation type="submission" date="2013-12" db="EMBL/GenBank/DDBJ databases">
        <authorList>
            <person name="Linke B."/>
        </authorList>
    </citation>
    <scope>NUCLEOTIDE SEQUENCE [LARGE SCALE GENOMIC DNA]</scope>
    <source>
        <strain evidence="3">CRIB-18</strain>
    </source>
</reference>
<reference evidence="3" key="2">
    <citation type="submission" date="2014-09" db="EMBL/GenBank/DDBJ databases">
        <title>Criblamydia sequanensis harbors a mega-plasmid encoding arsenite resistance.</title>
        <authorList>
            <person name="Bertelli C."/>
            <person name="Goesmann A."/>
            <person name="Greub G."/>
        </authorList>
    </citation>
    <scope>NUCLEOTIDE SEQUENCE [LARGE SCALE GENOMIC DNA]</scope>
    <source>
        <strain evidence="3">CRIB-18</strain>
    </source>
</reference>
<evidence type="ECO:0000313" key="3">
    <source>
        <dbReference type="EMBL" id="CDR34076.1"/>
    </source>
</evidence>
<evidence type="ECO:0000313" key="4">
    <source>
        <dbReference type="Proteomes" id="UP000031552"/>
    </source>
</evidence>
<dbReference type="Proteomes" id="UP000031552">
    <property type="component" value="Unassembled WGS sequence"/>
</dbReference>
<dbReference type="EMBL" id="CCEJ010000005">
    <property type="protein sequence ID" value="CDR34076.1"/>
    <property type="molecule type" value="Genomic_DNA"/>
</dbReference>
<feature type="region of interest" description="Disordered" evidence="1">
    <location>
        <begin position="136"/>
        <end position="199"/>
    </location>
</feature>
<comment type="caution">
    <text evidence="3">The sequence shown here is derived from an EMBL/GenBank/DDBJ whole genome shotgun (WGS) entry which is preliminary data.</text>
</comment>
<dbReference type="OrthoDB" id="9928561at2"/>
<keyword evidence="2" id="KW-0472">Membrane</keyword>
<name>A0A090CZ76_9BACT</name>